<dbReference type="InterPro" id="IPR023214">
    <property type="entry name" value="HAD_sf"/>
</dbReference>
<evidence type="ECO:0000313" key="2">
    <source>
        <dbReference type="Proteomes" id="UP000217918"/>
    </source>
</evidence>
<dbReference type="RefSeq" id="WP_096109976.1">
    <property type="nucleotide sequence ID" value="NZ_NVYO01000001.1"/>
</dbReference>
<proteinExistence type="predicted"/>
<dbReference type="CDD" id="cd07516">
    <property type="entry name" value="HAD_Pase"/>
    <property type="match status" value="1"/>
</dbReference>
<dbReference type="Proteomes" id="UP000217918">
    <property type="component" value="Unassembled WGS sequence"/>
</dbReference>
<dbReference type="GO" id="GO:0000287">
    <property type="term" value="F:magnesium ion binding"/>
    <property type="evidence" value="ECO:0007669"/>
    <property type="project" value="TreeGrafter"/>
</dbReference>
<dbReference type="Pfam" id="PF08282">
    <property type="entry name" value="Hydrolase_3"/>
    <property type="match status" value="1"/>
</dbReference>
<dbReference type="PANTHER" id="PTHR10000">
    <property type="entry name" value="PHOSPHOSERINE PHOSPHATASE"/>
    <property type="match status" value="1"/>
</dbReference>
<organism evidence="1 2">
    <name type="scientific">Levilactobacillus brevis</name>
    <name type="common">Lactobacillus brevis</name>
    <dbReference type="NCBI Taxonomy" id="1580"/>
    <lineage>
        <taxon>Bacteria</taxon>
        <taxon>Bacillati</taxon>
        <taxon>Bacillota</taxon>
        <taxon>Bacilli</taxon>
        <taxon>Lactobacillales</taxon>
        <taxon>Lactobacillaceae</taxon>
        <taxon>Levilactobacillus</taxon>
    </lineage>
</organism>
<dbReference type="Gene3D" id="3.40.50.1000">
    <property type="entry name" value="HAD superfamily/HAD-like"/>
    <property type="match status" value="1"/>
</dbReference>
<dbReference type="PROSITE" id="PS01229">
    <property type="entry name" value="COF_2"/>
    <property type="match status" value="1"/>
</dbReference>
<dbReference type="GO" id="GO:0016791">
    <property type="term" value="F:phosphatase activity"/>
    <property type="evidence" value="ECO:0007669"/>
    <property type="project" value="TreeGrafter"/>
</dbReference>
<evidence type="ECO:0008006" key="3">
    <source>
        <dbReference type="Google" id="ProtNLM"/>
    </source>
</evidence>
<accession>A0A2A3TXM8</accession>
<dbReference type="NCBIfam" id="TIGR00099">
    <property type="entry name" value="Cof-subfamily"/>
    <property type="match status" value="1"/>
</dbReference>
<dbReference type="AlphaFoldDB" id="A0A2A3TXM8"/>
<dbReference type="EMBL" id="NVYO01000001">
    <property type="protein sequence ID" value="PBQ23665.1"/>
    <property type="molecule type" value="Genomic_DNA"/>
</dbReference>
<dbReference type="GO" id="GO:0005829">
    <property type="term" value="C:cytosol"/>
    <property type="evidence" value="ECO:0007669"/>
    <property type="project" value="TreeGrafter"/>
</dbReference>
<reference evidence="1 2" key="1">
    <citation type="submission" date="2017-09" db="EMBL/GenBank/DDBJ databases">
        <title>Genome sequence of Lactobacillus brevis D7.</title>
        <authorList>
            <person name="Kwon M.-S."/>
            <person name="Lim S.K."/>
            <person name="Choi H.-J."/>
        </authorList>
    </citation>
    <scope>NUCLEOTIDE SEQUENCE [LARGE SCALE GENOMIC DNA]</scope>
    <source>
        <strain evidence="1 2">D7</strain>
    </source>
</reference>
<name>A0A2A3TXM8_LEVBR</name>
<dbReference type="NCBIfam" id="TIGR01484">
    <property type="entry name" value="HAD-SF-IIB"/>
    <property type="match status" value="1"/>
</dbReference>
<dbReference type="InterPro" id="IPR000150">
    <property type="entry name" value="Cof"/>
</dbReference>
<dbReference type="InterPro" id="IPR006379">
    <property type="entry name" value="HAD-SF_hydro_IIB"/>
</dbReference>
<protein>
    <recommendedName>
        <fullName evidence="3">Cof-type HAD-IIB family hydrolase</fullName>
    </recommendedName>
</protein>
<evidence type="ECO:0000313" key="1">
    <source>
        <dbReference type="EMBL" id="PBQ23665.1"/>
    </source>
</evidence>
<dbReference type="InterPro" id="IPR036412">
    <property type="entry name" value="HAD-like_sf"/>
</dbReference>
<comment type="caution">
    <text evidence="1">The sequence shown here is derived from an EMBL/GenBank/DDBJ whole genome shotgun (WGS) entry which is preliminary data.</text>
</comment>
<dbReference type="Gene3D" id="3.30.1240.10">
    <property type="match status" value="1"/>
</dbReference>
<sequence>MTIKQIFLDMDGTLLNEQGTVSDDNRRTVADSVCSVTLVSARAPMEMQATIQQLALTAPQIAFNGGLIFDPQTRKPLVHHALDPKLSSNILTILAQKFPQVSVSCYDQADWYVERVDGGILHEQALTRQTPIVIQQTLAQFAQTHSLFKLMLIVDDTQTMQALKCQLDQFTGVINCQQAGNQYLEITSLRAQKAQGIMTLLESSELTLAEAAAFGDGHNDLPMLKVVGRSIAMGNAAPEVKAASQFVTLSNEDDGVAYGIKHYLD</sequence>
<dbReference type="SFLD" id="SFLDS00003">
    <property type="entry name" value="Haloacid_Dehalogenase"/>
    <property type="match status" value="1"/>
</dbReference>
<dbReference type="SFLD" id="SFLDG01140">
    <property type="entry name" value="C2.B:_Phosphomannomutase_and_P"/>
    <property type="match status" value="1"/>
</dbReference>
<gene>
    <name evidence="1" type="ORF">CNR29_06430</name>
</gene>
<dbReference type="SUPFAM" id="SSF56784">
    <property type="entry name" value="HAD-like"/>
    <property type="match status" value="1"/>
</dbReference>
<dbReference type="PANTHER" id="PTHR10000:SF8">
    <property type="entry name" value="HAD SUPERFAMILY HYDROLASE-LIKE, TYPE 3"/>
    <property type="match status" value="1"/>
</dbReference>